<evidence type="ECO:0000313" key="2">
    <source>
        <dbReference type="EMBL" id="AEV31226.1"/>
    </source>
</evidence>
<dbReference type="Proteomes" id="UP000005631">
    <property type="component" value="Chromosome"/>
</dbReference>
<sequence length="199" mass="22353">MKKLFALLFITSLGSEIVQAQSSNESEMGFLRLEATAGIYTTKDIFTDIEYPTSGVWGKNATGTYFLGISFFRYKKLEVGVSAGYQKAYISNPVYSFDYNTGINIEDNLDVTYLTFIPNVRLNWVSSEDNKFEMYSSFGLGLTNVREDYEVQTFRDDSYLIPAFDITGFGIRLGNKFGGFMEVGFGTKGLMRAGLSLRL</sequence>
<dbReference type="STRING" id="926562.Oweho_0204"/>
<dbReference type="OrthoDB" id="763581at2"/>
<name>G8R7B5_OWEHD</name>
<organism evidence="2 3">
    <name type="scientific">Owenweeksia hongkongensis (strain DSM 17368 / CIP 108786 / JCM 12287 / NRRL B-23963 / UST20020801)</name>
    <dbReference type="NCBI Taxonomy" id="926562"/>
    <lineage>
        <taxon>Bacteria</taxon>
        <taxon>Pseudomonadati</taxon>
        <taxon>Bacteroidota</taxon>
        <taxon>Flavobacteriia</taxon>
        <taxon>Flavobacteriales</taxon>
        <taxon>Owenweeksiaceae</taxon>
        <taxon>Owenweeksia</taxon>
    </lineage>
</organism>
<dbReference type="AlphaFoldDB" id="G8R7B5"/>
<keyword evidence="1" id="KW-0732">Signal</keyword>
<dbReference type="EMBL" id="CP003156">
    <property type="protein sequence ID" value="AEV31226.1"/>
    <property type="molecule type" value="Genomic_DNA"/>
</dbReference>
<dbReference type="KEGG" id="oho:Oweho_0204"/>
<dbReference type="RefSeq" id="WP_014200587.1">
    <property type="nucleotide sequence ID" value="NC_016599.1"/>
</dbReference>
<accession>G8R7B5</accession>
<dbReference type="eggNOG" id="COG3637">
    <property type="taxonomic scope" value="Bacteria"/>
</dbReference>
<feature type="chain" id="PRO_5003515737" description="Outer membrane protein beta-barrel domain-containing protein" evidence="1">
    <location>
        <begin position="21"/>
        <end position="199"/>
    </location>
</feature>
<protein>
    <recommendedName>
        <fullName evidence="4">Outer membrane protein beta-barrel domain-containing protein</fullName>
    </recommendedName>
</protein>
<evidence type="ECO:0000256" key="1">
    <source>
        <dbReference type="SAM" id="SignalP"/>
    </source>
</evidence>
<dbReference type="HOGENOM" id="CLU_1371027_0_0_10"/>
<feature type="signal peptide" evidence="1">
    <location>
        <begin position="1"/>
        <end position="20"/>
    </location>
</feature>
<evidence type="ECO:0000313" key="3">
    <source>
        <dbReference type="Proteomes" id="UP000005631"/>
    </source>
</evidence>
<keyword evidence="3" id="KW-1185">Reference proteome</keyword>
<evidence type="ECO:0008006" key="4">
    <source>
        <dbReference type="Google" id="ProtNLM"/>
    </source>
</evidence>
<reference evidence="2 3" key="1">
    <citation type="journal article" date="2012" name="Stand. Genomic Sci.">
        <title>Genome sequence of the orange-pigmented seawater bacterium Owenweeksia hongkongensis type strain (UST20020801(T)).</title>
        <authorList>
            <person name="Riedel T."/>
            <person name="Held B."/>
            <person name="Nolan M."/>
            <person name="Lucas S."/>
            <person name="Lapidus A."/>
            <person name="Tice H."/>
            <person name="Del Rio T.G."/>
            <person name="Cheng J.F."/>
            <person name="Han C."/>
            <person name="Tapia R."/>
            <person name="Goodwin L.A."/>
            <person name="Pitluck S."/>
            <person name="Liolios K."/>
            <person name="Mavromatis K."/>
            <person name="Pagani I."/>
            <person name="Ivanova N."/>
            <person name="Mikhailova N."/>
            <person name="Pati A."/>
            <person name="Chen A."/>
            <person name="Palaniappan K."/>
            <person name="Rohde M."/>
            <person name="Tindall B.J."/>
            <person name="Detter J.C."/>
            <person name="Goker M."/>
            <person name="Woyke T."/>
            <person name="Bristow J."/>
            <person name="Eisen J.A."/>
            <person name="Markowitz V."/>
            <person name="Hugenholtz P."/>
            <person name="Klenk H.P."/>
            <person name="Kyrpides N.C."/>
        </authorList>
    </citation>
    <scope>NUCLEOTIDE SEQUENCE</scope>
    <source>
        <strain evidence="3">DSM 17368 / JCM 12287 / NRRL B-23963</strain>
    </source>
</reference>
<proteinExistence type="predicted"/>
<gene>
    <name evidence="2" type="ordered locus">Oweho_0204</name>
</gene>